<evidence type="ECO:0000256" key="5">
    <source>
        <dbReference type="PROSITE-ProRule" id="PRU00176"/>
    </source>
</evidence>
<evidence type="ECO:0000256" key="1">
    <source>
        <dbReference type="ARBA" id="ARBA00022553"/>
    </source>
</evidence>
<reference evidence="7" key="1">
    <citation type="journal article" date="2021" name="Cell">
        <title>Tracing the genetic footprints of vertebrate landing in non-teleost ray-finned fishes.</title>
        <authorList>
            <person name="Bi X."/>
            <person name="Wang K."/>
            <person name="Yang L."/>
            <person name="Pan H."/>
            <person name="Jiang H."/>
            <person name="Wei Q."/>
            <person name="Fang M."/>
            <person name="Yu H."/>
            <person name="Zhu C."/>
            <person name="Cai Y."/>
            <person name="He Y."/>
            <person name="Gan X."/>
            <person name="Zeng H."/>
            <person name="Yu D."/>
            <person name="Zhu Y."/>
            <person name="Jiang H."/>
            <person name="Qiu Q."/>
            <person name="Yang H."/>
            <person name="Zhang Y.E."/>
            <person name="Wang W."/>
            <person name="Zhu M."/>
            <person name="He S."/>
            <person name="Zhang G."/>
        </authorList>
    </citation>
    <scope>NUCLEOTIDE SEQUENCE</scope>
    <source>
        <strain evidence="7">Allg_001</strain>
    </source>
</reference>
<dbReference type="CDD" id="cd12729">
    <property type="entry name" value="RRM1_hnRNPH_hnRNPH2_hnRNPF"/>
    <property type="match status" value="1"/>
</dbReference>
<dbReference type="InterPro" id="IPR000504">
    <property type="entry name" value="RRM_dom"/>
</dbReference>
<keyword evidence="2" id="KW-0507">mRNA processing</keyword>
<dbReference type="GO" id="GO:0006397">
    <property type="term" value="P:mRNA processing"/>
    <property type="evidence" value="ECO:0007669"/>
    <property type="project" value="UniProtKB-KW"/>
</dbReference>
<feature type="domain" description="RRM" evidence="6">
    <location>
        <begin position="108"/>
        <end position="168"/>
    </location>
</feature>
<dbReference type="InterPro" id="IPR034969">
    <property type="entry name" value="hnRNPH3_RRM3"/>
</dbReference>
<dbReference type="FunFam" id="3.30.70.330:FF:000071">
    <property type="entry name" value="heterogeneous nuclear ribonucleoprotein H isoform X1"/>
    <property type="match status" value="1"/>
</dbReference>
<proteinExistence type="predicted"/>
<dbReference type="PROSITE" id="PS50102">
    <property type="entry name" value="RRM"/>
    <property type="match status" value="3"/>
</dbReference>
<name>A0A8J7P302_ATRSP</name>
<dbReference type="InterPro" id="IPR050666">
    <property type="entry name" value="ESRP"/>
</dbReference>
<keyword evidence="8" id="KW-1185">Reference proteome</keyword>
<sequence>MSLNEEGFVVRIRGLPWSCTQEEVAGFFSDCNIVGGVNGVCFTYSKEGRPSGEAFVELKTAEDFKNAIAKDRKYMGHRYIEVFKSNRSEMDWVLKRCGPTDYDNCSGCMVRLRGLPFGCSKEEIVQFFAGLKIVPNGITLPMDYQGRSTGEAFVQFASKEIAEKALGKHKERIGHRWGWKTGLGPNVISYVGMLAQRPGPYDRPMMGRGGFFGPGPGRGGSGLLDQMRSGGGGGYSGGYGGFDNYNGFNNYCFGNGMGGHGYSGAGDASSGFHSGHFVHMRGLPFRATEADIANFFSPLNPVRVHIDVGPNGKSTGEADVEFGSHEDAVAAMSKDKNHMQHRYIELFLNSTASGGSEMGNNGGYGSAGRMGISGGYESGYANPDNMGGYGKHHISKITDSLCLQYQI</sequence>
<comment type="caution">
    <text evidence="7">The sequence shown here is derived from an EMBL/GenBank/DDBJ whole genome shotgun (WGS) entry which is preliminary data.</text>
</comment>
<evidence type="ECO:0000259" key="6">
    <source>
        <dbReference type="PROSITE" id="PS50102"/>
    </source>
</evidence>
<protein>
    <submittedName>
        <fullName evidence="7">HNRH2 protein</fullName>
    </submittedName>
</protein>
<dbReference type="CDD" id="cd12735">
    <property type="entry name" value="RRM3_hnRNPH3"/>
    <property type="match status" value="1"/>
</dbReference>
<accession>A0A8J7P302</accession>
<keyword evidence="1" id="KW-0597">Phosphoprotein</keyword>
<dbReference type="AlphaFoldDB" id="A0A8J7P302"/>
<feature type="domain" description="RRM" evidence="6">
    <location>
        <begin position="8"/>
        <end position="87"/>
    </location>
</feature>
<dbReference type="GO" id="GO:0003723">
    <property type="term" value="F:RNA binding"/>
    <property type="evidence" value="ECO:0007669"/>
    <property type="project" value="UniProtKB-UniRule"/>
</dbReference>
<evidence type="ECO:0000313" key="7">
    <source>
        <dbReference type="EMBL" id="MBN3324335.1"/>
    </source>
</evidence>
<evidence type="ECO:0000313" key="8">
    <source>
        <dbReference type="Proteomes" id="UP000736164"/>
    </source>
</evidence>
<evidence type="ECO:0000256" key="2">
    <source>
        <dbReference type="ARBA" id="ARBA00022664"/>
    </source>
</evidence>
<organism evidence="7 8">
    <name type="scientific">Atractosteus spatula</name>
    <name type="common">Alligator gar</name>
    <name type="synonym">Lepisosteus spatula</name>
    <dbReference type="NCBI Taxonomy" id="7917"/>
    <lineage>
        <taxon>Eukaryota</taxon>
        <taxon>Metazoa</taxon>
        <taxon>Chordata</taxon>
        <taxon>Craniata</taxon>
        <taxon>Vertebrata</taxon>
        <taxon>Euteleostomi</taxon>
        <taxon>Actinopterygii</taxon>
        <taxon>Neopterygii</taxon>
        <taxon>Holostei</taxon>
        <taxon>Semionotiformes</taxon>
        <taxon>Lepisosteidae</taxon>
        <taxon>Atractosteus</taxon>
    </lineage>
</organism>
<feature type="domain" description="RRM" evidence="6">
    <location>
        <begin position="276"/>
        <end position="353"/>
    </location>
</feature>
<keyword evidence="4 5" id="KW-0694">RNA-binding</keyword>
<dbReference type="InterPro" id="IPR012677">
    <property type="entry name" value="Nucleotide-bd_a/b_plait_sf"/>
</dbReference>
<dbReference type="FunFam" id="3.30.70.330:FF:000131">
    <property type="entry name" value="Heterogeneous nuclear ribonucleoprotein h3 isoform"/>
    <property type="match status" value="1"/>
</dbReference>
<dbReference type="SMART" id="SM00360">
    <property type="entry name" value="RRM"/>
    <property type="match status" value="3"/>
</dbReference>
<evidence type="ECO:0000256" key="4">
    <source>
        <dbReference type="ARBA" id="ARBA00022884"/>
    </source>
</evidence>
<dbReference type="InterPro" id="IPR035979">
    <property type="entry name" value="RBD_domain_sf"/>
</dbReference>
<dbReference type="Pfam" id="PF00076">
    <property type="entry name" value="RRM_1"/>
    <property type="match status" value="3"/>
</dbReference>
<feature type="non-terminal residue" evidence="7">
    <location>
        <position position="407"/>
    </location>
</feature>
<gene>
    <name evidence="7" type="primary">Hnrnph2</name>
    <name evidence="7" type="ORF">GTO95_0012880</name>
</gene>
<dbReference type="Gene3D" id="3.30.70.330">
    <property type="match status" value="3"/>
</dbReference>
<dbReference type="SUPFAM" id="SSF54928">
    <property type="entry name" value="RNA-binding domain, RBD"/>
    <property type="match status" value="2"/>
</dbReference>
<dbReference type="PANTHER" id="PTHR13976">
    <property type="entry name" value="HETEROGENEOUS NUCLEAR RIBONUCLEOPROTEIN-RELATED"/>
    <property type="match status" value="1"/>
</dbReference>
<dbReference type="Proteomes" id="UP000736164">
    <property type="component" value="Unassembled WGS sequence"/>
</dbReference>
<evidence type="ECO:0000256" key="3">
    <source>
        <dbReference type="ARBA" id="ARBA00022737"/>
    </source>
</evidence>
<keyword evidence="3" id="KW-0677">Repeat</keyword>
<feature type="non-terminal residue" evidence="7">
    <location>
        <position position="1"/>
    </location>
</feature>
<dbReference type="EMBL" id="JAAWVO010070603">
    <property type="protein sequence ID" value="MBN3324335.1"/>
    <property type="molecule type" value="Genomic_DNA"/>
</dbReference>